<evidence type="ECO:0000256" key="13">
    <source>
        <dbReference type="ARBA" id="ARBA00023209"/>
    </source>
</evidence>
<keyword evidence="4" id="KW-0444">Lipid biosynthesis</keyword>
<gene>
    <name evidence="17" type="primary">PLEST001989</name>
    <name evidence="17" type="ORF">PLESTB_001005900</name>
</gene>
<keyword evidence="9" id="KW-0256">Endoplasmic reticulum</keyword>
<evidence type="ECO:0000313" key="18">
    <source>
        <dbReference type="Proteomes" id="UP001165080"/>
    </source>
</evidence>
<feature type="transmembrane region" description="Helical" evidence="16">
    <location>
        <begin position="20"/>
        <end position="41"/>
    </location>
</feature>
<evidence type="ECO:0000256" key="6">
    <source>
        <dbReference type="ARBA" id="ARBA00022679"/>
    </source>
</evidence>
<keyword evidence="12 16" id="KW-0472">Membrane</keyword>
<proteinExistence type="predicted"/>
<evidence type="ECO:0000256" key="15">
    <source>
        <dbReference type="ARBA" id="ARBA00034137"/>
    </source>
</evidence>
<dbReference type="EC" id="2.1.1.71" evidence="15"/>
<dbReference type="GO" id="GO:0006656">
    <property type="term" value="P:phosphatidylcholine biosynthetic process"/>
    <property type="evidence" value="ECO:0007669"/>
    <property type="project" value="InterPro"/>
</dbReference>
<dbReference type="OrthoDB" id="8300106at2759"/>
<dbReference type="GO" id="GO:0032259">
    <property type="term" value="P:methylation"/>
    <property type="evidence" value="ECO:0007669"/>
    <property type="project" value="UniProtKB-KW"/>
</dbReference>
<evidence type="ECO:0000256" key="10">
    <source>
        <dbReference type="ARBA" id="ARBA00022989"/>
    </source>
</evidence>
<evidence type="ECO:0000256" key="4">
    <source>
        <dbReference type="ARBA" id="ARBA00022516"/>
    </source>
</evidence>
<evidence type="ECO:0000256" key="12">
    <source>
        <dbReference type="ARBA" id="ARBA00023136"/>
    </source>
</evidence>
<protein>
    <recommendedName>
        <fullName evidence="15">phosphatidyl-N-methylethanolamine N-methyltransferase</fullName>
        <ecNumber evidence="15">2.1.1.71</ecNumber>
    </recommendedName>
</protein>
<keyword evidence="6" id="KW-0808">Transferase</keyword>
<keyword evidence="13" id="KW-0594">Phospholipid biosynthesis</keyword>
<dbReference type="EMBL" id="BRXU01000013">
    <property type="protein sequence ID" value="GLC55605.1"/>
    <property type="molecule type" value="Genomic_DNA"/>
</dbReference>
<feature type="transmembrane region" description="Helical" evidence="16">
    <location>
        <begin position="176"/>
        <end position="193"/>
    </location>
</feature>
<evidence type="ECO:0000256" key="9">
    <source>
        <dbReference type="ARBA" id="ARBA00022824"/>
    </source>
</evidence>
<dbReference type="GO" id="GO:0005789">
    <property type="term" value="C:endoplasmic reticulum membrane"/>
    <property type="evidence" value="ECO:0007669"/>
    <property type="project" value="UniProtKB-SubCell"/>
</dbReference>
<dbReference type="InterPro" id="IPR007318">
    <property type="entry name" value="Phopholipid_MeTrfase"/>
</dbReference>
<evidence type="ECO:0000313" key="17">
    <source>
        <dbReference type="EMBL" id="GLC55605.1"/>
    </source>
</evidence>
<keyword evidence="7" id="KW-0949">S-adenosyl-L-methionine</keyword>
<comment type="pathway">
    <text evidence="2">Phospholipid metabolism; phosphatidylcholine biosynthesis.</text>
</comment>
<name>A0A9W6F4K8_9CHLO</name>
<evidence type="ECO:0000256" key="5">
    <source>
        <dbReference type="ARBA" id="ARBA00022603"/>
    </source>
</evidence>
<feature type="transmembrane region" description="Helical" evidence="16">
    <location>
        <begin position="96"/>
        <end position="114"/>
    </location>
</feature>
<reference evidence="17 18" key="1">
    <citation type="journal article" date="2023" name="Commun. Biol.">
        <title>Reorganization of the ancestral sex-determining regions during the evolution of trioecy in Pleodorina starrii.</title>
        <authorList>
            <person name="Takahashi K."/>
            <person name="Suzuki S."/>
            <person name="Kawai-Toyooka H."/>
            <person name="Yamamoto K."/>
            <person name="Hamaji T."/>
            <person name="Ootsuki R."/>
            <person name="Yamaguchi H."/>
            <person name="Kawachi M."/>
            <person name="Higashiyama T."/>
            <person name="Nozaki H."/>
        </authorList>
    </citation>
    <scope>NUCLEOTIDE SEQUENCE [LARGE SCALE GENOMIC DNA]</scope>
    <source>
        <strain evidence="17 18">NIES-4479</strain>
    </source>
</reference>
<accession>A0A9W6F4K8</accession>
<keyword evidence="5" id="KW-0489">Methyltransferase</keyword>
<dbReference type="AlphaFoldDB" id="A0A9W6F4K8"/>
<comment type="subcellular location">
    <subcellularLocation>
        <location evidence="1">Endoplasmic reticulum membrane</location>
        <topology evidence="1">Multi-pass membrane protein</topology>
    </subcellularLocation>
</comment>
<organism evidence="17 18">
    <name type="scientific">Pleodorina starrii</name>
    <dbReference type="NCBI Taxonomy" id="330485"/>
    <lineage>
        <taxon>Eukaryota</taxon>
        <taxon>Viridiplantae</taxon>
        <taxon>Chlorophyta</taxon>
        <taxon>core chlorophytes</taxon>
        <taxon>Chlorophyceae</taxon>
        <taxon>CS clade</taxon>
        <taxon>Chlamydomonadales</taxon>
        <taxon>Volvocaceae</taxon>
        <taxon>Pleodorina</taxon>
    </lineage>
</organism>
<sequence>MEDAAAGDWGLLSPRLCQQLVAPAVSTRSLLAVLALPHLLYAFVWLKPRIWRQTFGKQSVPIFAWTGAAGKALQFISVFLWVWSSQPTGVCPRTPLSVWQVLLAGVLVGYGQALNIGTYRAIGVTGVYYGVRLGRNVPWVTAWPFSHISHPQYVGSAITVWGMLVLLHAAMPHPQALLTAVYWTGLYVMSGIVEDRF</sequence>
<evidence type="ECO:0000256" key="8">
    <source>
        <dbReference type="ARBA" id="ARBA00022692"/>
    </source>
</evidence>
<keyword evidence="8 16" id="KW-0812">Transmembrane</keyword>
<comment type="caution">
    <text evidence="17">The sequence shown here is derived from an EMBL/GenBank/DDBJ whole genome shotgun (WGS) entry which is preliminary data.</text>
</comment>
<evidence type="ECO:0000256" key="2">
    <source>
        <dbReference type="ARBA" id="ARBA00004969"/>
    </source>
</evidence>
<dbReference type="Proteomes" id="UP001165080">
    <property type="component" value="Unassembled WGS sequence"/>
</dbReference>
<dbReference type="PANTHER" id="PTHR15458">
    <property type="entry name" value="PHOSPHATIDYLETHANOLAMINE N-METHYLTRANSFERASE"/>
    <property type="match status" value="1"/>
</dbReference>
<keyword evidence="14" id="KW-1208">Phospholipid metabolism</keyword>
<evidence type="ECO:0000256" key="14">
    <source>
        <dbReference type="ARBA" id="ARBA00023264"/>
    </source>
</evidence>
<evidence type="ECO:0000256" key="7">
    <source>
        <dbReference type="ARBA" id="ARBA00022691"/>
    </source>
</evidence>
<evidence type="ECO:0000256" key="1">
    <source>
        <dbReference type="ARBA" id="ARBA00004477"/>
    </source>
</evidence>
<dbReference type="InterPro" id="IPR024960">
    <property type="entry name" value="PEMT/MFAP"/>
</dbReference>
<keyword evidence="18" id="KW-1185">Reference proteome</keyword>
<keyword evidence="10 16" id="KW-1133">Transmembrane helix</keyword>
<evidence type="ECO:0000256" key="16">
    <source>
        <dbReference type="SAM" id="Phobius"/>
    </source>
</evidence>
<comment type="pathway">
    <text evidence="3">Lipid metabolism.</text>
</comment>
<feature type="transmembrane region" description="Helical" evidence="16">
    <location>
        <begin position="62"/>
        <end position="84"/>
    </location>
</feature>
<dbReference type="GO" id="GO:0000773">
    <property type="term" value="F:phosphatidyl-N-methylethanolamine N-methyltransferase activity"/>
    <property type="evidence" value="ECO:0007669"/>
    <property type="project" value="UniProtKB-EC"/>
</dbReference>
<evidence type="ECO:0000256" key="11">
    <source>
        <dbReference type="ARBA" id="ARBA00023098"/>
    </source>
</evidence>
<keyword evidence="11" id="KW-0443">Lipid metabolism</keyword>
<evidence type="ECO:0000256" key="3">
    <source>
        <dbReference type="ARBA" id="ARBA00005189"/>
    </source>
</evidence>
<dbReference type="Pfam" id="PF04191">
    <property type="entry name" value="PEMT"/>
    <property type="match status" value="1"/>
</dbReference>
<dbReference type="PANTHER" id="PTHR15458:SF5">
    <property type="entry name" value="PHOSPHATIDYLETHANOLAMINE N-METHYLTRANSFERASE"/>
    <property type="match status" value="1"/>
</dbReference>